<evidence type="ECO:0000313" key="2">
    <source>
        <dbReference type="Proteomes" id="UP000502894"/>
    </source>
</evidence>
<keyword evidence="2" id="KW-1185">Reference proteome</keyword>
<dbReference type="AlphaFoldDB" id="A0A6F8T4E8"/>
<dbReference type="KEGG" id="lant:TUM19329_14440"/>
<dbReference type="EMBL" id="AP022839">
    <property type="protein sequence ID" value="BCA95083.1"/>
    <property type="molecule type" value="Genomic_DNA"/>
</dbReference>
<sequence length="84" mass="9837">MDNNIDIQINPGAIVLMSMISGLRVKGKINNNIRKNKHELTKYLIWRTWISSSRLNCFTNNENPEITKKTPDNQTYLKINFDEK</sequence>
<proteinExistence type="predicted"/>
<reference evidence="1" key="1">
    <citation type="journal article" date="2020" name="Microbiol. Resour. Announc.">
        <title>Complete Genome Sequence of Novel Psychrotolerant Legionella Strain TUM19329, Isolated from Antarctic Lake Sediment.</title>
        <authorList>
            <person name="Shimada S."/>
            <person name="Nakai R."/>
            <person name="Aoki K."/>
            <person name="Shimoeda N."/>
            <person name="Ohno G."/>
            <person name="Miyazaki Y."/>
            <person name="Kudoh S."/>
            <person name="Imura S."/>
            <person name="Watanabe K."/>
            <person name="Ishii Y."/>
            <person name="Tateda K."/>
        </authorList>
    </citation>
    <scope>NUCLEOTIDE SEQUENCE [LARGE SCALE GENOMIC DNA]</scope>
    <source>
        <strain evidence="1">TUM19329</strain>
    </source>
</reference>
<dbReference type="Proteomes" id="UP000502894">
    <property type="component" value="Chromosome"/>
</dbReference>
<protein>
    <submittedName>
        <fullName evidence="1">Uncharacterized protein</fullName>
    </submittedName>
</protein>
<organism evidence="1 2">
    <name type="scientific">Legionella antarctica</name>
    <dbReference type="NCBI Taxonomy" id="2708020"/>
    <lineage>
        <taxon>Bacteria</taxon>
        <taxon>Pseudomonadati</taxon>
        <taxon>Pseudomonadota</taxon>
        <taxon>Gammaproteobacteria</taxon>
        <taxon>Legionellales</taxon>
        <taxon>Legionellaceae</taxon>
        <taxon>Legionella</taxon>
    </lineage>
</organism>
<name>A0A6F8T4E8_9GAMM</name>
<accession>A0A6F8T4E8</accession>
<evidence type="ECO:0000313" key="1">
    <source>
        <dbReference type="EMBL" id="BCA95083.1"/>
    </source>
</evidence>
<gene>
    <name evidence="1" type="ORF">TUM19329_14440</name>
</gene>